<dbReference type="SUPFAM" id="SSF48452">
    <property type="entry name" value="TPR-like"/>
    <property type="match status" value="1"/>
</dbReference>
<evidence type="ECO:0000313" key="3">
    <source>
        <dbReference type="Proteomes" id="UP000307507"/>
    </source>
</evidence>
<protein>
    <submittedName>
        <fullName evidence="2">SusD/RagB family nutrient-binding outer membrane lipoprotein</fullName>
    </submittedName>
</protein>
<gene>
    <name evidence="2" type="ORF">E6C50_09695</name>
</gene>
<dbReference type="Proteomes" id="UP000307507">
    <property type="component" value="Unassembled WGS sequence"/>
</dbReference>
<keyword evidence="3" id="KW-1185">Reference proteome</keyword>
<reference evidence="2 3" key="1">
    <citation type="submission" date="2019-04" db="EMBL/GenBank/DDBJ databases">
        <title>Flavobacterium sp. nov. isolated from construction timber.</title>
        <authorList>
            <person name="Lin S.-Y."/>
            <person name="Chang C.-T."/>
            <person name="Young C.-C."/>
        </authorList>
    </citation>
    <scope>NUCLEOTIDE SEQUENCE [LARGE SCALE GENOMIC DNA]</scope>
    <source>
        <strain evidence="2 3">CC-CTC003</strain>
    </source>
</reference>
<dbReference type="RefSeq" id="WP_136403037.1">
    <property type="nucleotide sequence ID" value="NZ_SSNZ01000003.1"/>
</dbReference>
<keyword evidence="1" id="KW-0732">Signal</keyword>
<proteinExistence type="predicted"/>
<comment type="caution">
    <text evidence="2">The sequence shown here is derived from an EMBL/GenBank/DDBJ whole genome shotgun (WGS) entry which is preliminary data.</text>
</comment>
<sequence length="524" mass="59181">MNKLKSIFIPIVLFIALSFSSCTDRFEEINTNPNEPIKVSTPGLFNNVTKTIVGSATRGSFGSARMTLPWMQYSAQLNYTDEDRFQFREGTNHRLFNTYYTKAKNLKSILDLNTDPVTASEMSTYGNSTNQIAAARIMLAYIFHNLVDTYGDIPYYSFGNNDPDFQALDTNNPTPKFASQQKIYTDLLKELKEAVESIDLNDVIFYENQDLLFGSAEKLKRFGNSLRLRIGNRVKNVIPTAGAQIQEAITSGVMQSNNDSVGVTFENNSINPAPTYASFFISNRTDYTASKTFIDLLKGQIGIFSPDPRLQKFIAPVGTAKTNSLQKNYQETDDLSRYQGMPYGISSQLTTSQVRHVSLFSYNIFKPDYTEYLMEYSEVAFLLSEVNGWNQDYYQKGVQASMEKWGISQEKITSYINGLPAANQKNVLTQKYIALFMQPYEAWAEWRRTGYPDILIKPGGTGTLVNPVNNTLTYTFIPLINLTEMPARLTYPANIQDLNGEQYLRAAQNIGGDLLNTKLIWDTN</sequence>
<keyword evidence="2" id="KW-0449">Lipoprotein</keyword>
<dbReference type="Pfam" id="PF12771">
    <property type="entry name" value="SusD-like_2"/>
    <property type="match status" value="1"/>
</dbReference>
<organism evidence="2 3">
    <name type="scientific">Flavobacterium supellecticarium</name>
    <dbReference type="NCBI Taxonomy" id="2565924"/>
    <lineage>
        <taxon>Bacteria</taxon>
        <taxon>Pseudomonadati</taxon>
        <taxon>Bacteroidota</taxon>
        <taxon>Flavobacteriia</taxon>
        <taxon>Flavobacteriales</taxon>
        <taxon>Flavobacteriaceae</taxon>
        <taxon>Flavobacterium</taxon>
    </lineage>
</organism>
<dbReference type="InterPro" id="IPR041662">
    <property type="entry name" value="SusD-like_2"/>
</dbReference>
<evidence type="ECO:0000313" key="2">
    <source>
        <dbReference type="EMBL" id="THF50491.1"/>
    </source>
</evidence>
<name>A0A4S3ZXD6_9FLAO</name>
<dbReference type="PROSITE" id="PS51257">
    <property type="entry name" value="PROKAR_LIPOPROTEIN"/>
    <property type="match status" value="1"/>
</dbReference>
<evidence type="ECO:0000256" key="1">
    <source>
        <dbReference type="SAM" id="SignalP"/>
    </source>
</evidence>
<dbReference type="AlphaFoldDB" id="A0A4S3ZXD6"/>
<feature type="chain" id="PRO_5020851111" evidence="1">
    <location>
        <begin position="24"/>
        <end position="524"/>
    </location>
</feature>
<dbReference type="EMBL" id="SSNZ01000003">
    <property type="protein sequence ID" value="THF50491.1"/>
    <property type="molecule type" value="Genomic_DNA"/>
</dbReference>
<dbReference type="Gene3D" id="1.25.40.390">
    <property type="match status" value="1"/>
</dbReference>
<dbReference type="OrthoDB" id="725917at2"/>
<dbReference type="InterPro" id="IPR011990">
    <property type="entry name" value="TPR-like_helical_dom_sf"/>
</dbReference>
<feature type="signal peptide" evidence="1">
    <location>
        <begin position="1"/>
        <end position="23"/>
    </location>
</feature>
<accession>A0A4S3ZXD6</accession>